<organism evidence="1 2">
    <name type="scientific">Photorhabdus luminescens subsp. sonorensis</name>
    <dbReference type="NCBI Taxonomy" id="1173677"/>
    <lineage>
        <taxon>Bacteria</taxon>
        <taxon>Pseudomonadati</taxon>
        <taxon>Pseudomonadota</taxon>
        <taxon>Gammaproteobacteria</taxon>
        <taxon>Enterobacterales</taxon>
        <taxon>Morganellaceae</taxon>
        <taxon>Photorhabdus</taxon>
    </lineage>
</organism>
<gene>
    <name evidence="1" type="ORF">EP164_12785</name>
</gene>
<sequence>MDIGGNNARLLAFIEFSMEHCYIKHIVSHTEYDKLTDYYRRNRE</sequence>
<dbReference type="GO" id="GO:0110001">
    <property type="term" value="C:toxin-antitoxin complex"/>
    <property type="evidence" value="ECO:0007669"/>
    <property type="project" value="InterPro"/>
</dbReference>
<comment type="caution">
    <text evidence="1">The sequence shown here is derived from an EMBL/GenBank/DDBJ whole genome shotgun (WGS) entry which is preliminary data.</text>
</comment>
<accession>A0A5C4RGK7</accession>
<dbReference type="InterPro" id="IPR018669">
    <property type="entry name" value="Toxin_HigB"/>
</dbReference>
<evidence type="ECO:0000313" key="2">
    <source>
        <dbReference type="Proteomes" id="UP000307592"/>
    </source>
</evidence>
<dbReference type="AlphaFoldDB" id="A0A5C4RGK7"/>
<dbReference type="GO" id="GO:0003723">
    <property type="term" value="F:RNA binding"/>
    <property type="evidence" value="ECO:0007669"/>
    <property type="project" value="InterPro"/>
</dbReference>
<dbReference type="GO" id="GO:0004519">
    <property type="term" value="F:endonuclease activity"/>
    <property type="evidence" value="ECO:0007669"/>
    <property type="project" value="InterPro"/>
</dbReference>
<dbReference type="Pfam" id="PF09907">
    <property type="entry name" value="HigB_toxin"/>
    <property type="match status" value="1"/>
</dbReference>
<dbReference type="EMBL" id="SBIJ01000020">
    <property type="protein sequence ID" value="TNH43180.1"/>
    <property type="molecule type" value="Genomic_DNA"/>
</dbReference>
<protein>
    <recommendedName>
        <fullName evidence="3">Type II toxin-antitoxin system HigB family toxin</fullName>
    </recommendedName>
</protein>
<evidence type="ECO:0008006" key="3">
    <source>
        <dbReference type="Google" id="ProtNLM"/>
    </source>
</evidence>
<proteinExistence type="predicted"/>
<dbReference type="Proteomes" id="UP000307592">
    <property type="component" value="Unassembled WGS sequence"/>
</dbReference>
<evidence type="ECO:0000313" key="1">
    <source>
        <dbReference type="EMBL" id="TNH43180.1"/>
    </source>
</evidence>
<name>A0A5C4RGK7_PHOLU</name>
<reference evidence="1 2" key="1">
    <citation type="submission" date="2019-01" db="EMBL/GenBank/DDBJ databases">
        <title>Draft genome assembly of Photorhabdus luminescens subsp. sonorensis Caborca.</title>
        <authorList>
            <person name="Duong D.A."/>
            <person name="Espinosa-Artiles P."/>
            <person name="Orozco R.A."/>
            <person name="Molnar I."/>
            <person name="Stock P."/>
        </authorList>
    </citation>
    <scope>NUCLEOTIDE SEQUENCE [LARGE SCALE GENOMIC DNA]</scope>
    <source>
        <strain evidence="1 2">Caborca</strain>
    </source>
</reference>